<proteinExistence type="predicted"/>
<keyword evidence="1" id="KW-0732">Signal</keyword>
<protein>
    <submittedName>
        <fullName evidence="2">Putative secreted protein</fullName>
    </submittedName>
</protein>
<sequence>MFLLVGMRCDLIWLSTMSAAAALRPFLRLRNRNILDVAFVERWSVEIKKGGSWQIGSREFVLRAGWRCMLMAVVDDDAAVVWGVHSRS</sequence>
<dbReference type="EMBL" id="GGFJ01013039">
    <property type="protein sequence ID" value="MBW62180.1"/>
    <property type="molecule type" value="Transcribed_RNA"/>
</dbReference>
<name>A0A2M4CA28_9DIPT</name>
<feature type="chain" id="PRO_5014973383" evidence="1">
    <location>
        <begin position="23"/>
        <end position="88"/>
    </location>
</feature>
<evidence type="ECO:0000313" key="2">
    <source>
        <dbReference type="EMBL" id="MBW62180.1"/>
    </source>
</evidence>
<organism evidence="2">
    <name type="scientific">Anopheles marajoara</name>
    <dbReference type="NCBI Taxonomy" id="58244"/>
    <lineage>
        <taxon>Eukaryota</taxon>
        <taxon>Metazoa</taxon>
        <taxon>Ecdysozoa</taxon>
        <taxon>Arthropoda</taxon>
        <taxon>Hexapoda</taxon>
        <taxon>Insecta</taxon>
        <taxon>Pterygota</taxon>
        <taxon>Neoptera</taxon>
        <taxon>Endopterygota</taxon>
        <taxon>Diptera</taxon>
        <taxon>Nematocera</taxon>
        <taxon>Culicoidea</taxon>
        <taxon>Culicidae</taxon>
        <taxon>Anophelinae</taxon>
        <taxon>Anopheles</taxon>
    </lineage>
</organism>
<reference evidence="2" key="1">
    <citation type="submission" date="2018-01" db="EMBL/GenBank/DDBJ databases">
        <title>An insight into the sialome of Amazonian anophelines.</title>
        <authorList>
            <person name="Ribeiro J.M."/>
            <person name="Scarpassa V."/>
            <person name="Calvo E."/>
        </authorList>
    </citation>
    <scope>NUCLEOTIDE SEQUENCE</scope>
    <source>
        <tissue evidence="2">Salivary glands</tissue>
    </source>
</reference>
<evidence type="ECO:0000256" key="1">
    <source>
        <dbReference type="SAM" id="SignalP"/>
    </source>
</evidence>
<dbReference type="AlphaFoldDB" id="A0A2M4CA28"/>
<feature type="signal peptide" evidence="1">
    <location>
        <begin position="1"/>
        <end position="22"/>
    </location>
</feature>
<accession>A0A2M4CA28</accession>